<keyword evidence="2" id="KW-0238">DNA-binding</keyword>
<dbReference type="Gene3D" id="1.10.10.60">
    <property type="entry name" value="Homeodomain-like"/>
    <property type="match status" value="1"/>
</dbReference>
<evidence type="ECO:0000259" key="4">
    <source>
        <dbReference type="PROSITE" id="PS01124"/>
    </source>
</evidence>
<dbReference type="RefSeq" id="WP_146782325.1">
    <property type="nucleotide sequence ID" value="NZ_CP042434.1"/>
</dbReference>
<dbReference type="Proteomes" id="UP000321291">
    <property type="component" value="Chromosome"/>
</dbReference>
<dbReference type="SMART" id="SM00342">
    <property type="entry name" value="HTH_ARAC"/>
    <property type="match status" value="1"/>
</dbReference>
<protein>
    <submittedName>
        <fullName evidence="5">Helix-turn-helix transcriptional regulator</fullName>
    </submittedName>
</protein>
<evidence type="ECO:0000313" key="5">
    <source>
        <dbReference type="EMBL" id="QEC72275.1"/>
    </source>
</evidence>
<dbReference type="InterPro" id="IPR018062">
    <property type="entry name" value="HTH_AraC-typ_CS"/>
</dbReference>
<name>A0A5B8VMS0_9BACT</name>
<feature type="domain" description="HTH araC/xylS-type" evidence="4">
    <location>
        <begin position="254"/>
        <end position="331"/>
    </location>
</feature>
<dbReference type="EMBL" id="CP042434">
    <property type="protein sequence ID" value="QEC72275.1"/>
    <property type="molecule type" value="Genomic_DNA"/>
</dbReference>
<dbReference type="InterPro" id="IPR018060">
    <property type="entry name" value="HTH_AraC"/>
</dbReference>
<dbReference type="PANTHER" id="PTHR47893">
    <property type="entry name" value="REGULATORY PROTEIN PCHR"/>
    <property type="match status" value="1"/>
</dbReference>
<keyword evidence="6" id="KW-1185">Reference proteome</keyword>
<dbReference type="PROSITE" id="PS00041">
    <property type="entry name" value="HTH_ARAC_FAMILY_1"/>
    <property type="match status" value="1"/>
</dbReference>
<dbReference type="SUPFAM" id="SSF46689">
    <property type="entry name" value="Homeodomain-like"/>
    <property type="match status" value="1"/>
</dbReference>
<organism evidence="5 6">
    <name type="scientific">Arachidicoccus ginsenosidivorans</name>
    <dbReference type="NCBI Taxonomy" id="496057"/>
    <lineage>
        <taxon>Bacteria</taxon>
        <taxon>Pseudomonadati</taxon>
        <taxon>Bacteroidota</taxon>
        <taxon>Chitinophagia</taxon>
        <taxon>Chitinophagales</taxon>
        <taxon>Chitinophagaceae</taxon>
        <taxon>Arachidicoccus</taxon>
    </lineage>
</organism>
<gene>
    <name evidence="5" type="ORF">FSB73_11940</name>
</gene>
<dbReference type="Pfam" id="PF12833">
    <property type="entry name" value="HTH_18"/>
    <property type="match status" value="1"/>
</dbReference>
<dbReference type="PROSITE" id="PS01124">
    <property type="entry name" value="HTH_ARAC_FAMILY_2"/>
    <property type="match status" value="1"/>
</dbReference>
<sequence>MKALFDLMFEGSSDVLWHSGAYAGYNGPIIGGSNQVCVTGGFGNILYQNIQVPTFNLWDGNYNIFASGIARARAPIRSIELNCIMSGGLEQRSAPHPMRYLFAQYINLSHTLSMDSKVKLIKGMRHRTFDLHYTIQALKQIIDVDPEIIGQFINEYEANRQMRLFADDVRPSPEIIRAIDEMARYALRKDRDPEVLEYFGRMLLIQVFLYKRQLNGKKGLDKMQKRVLVGLETLRQALLWDIQFYENTKYYAIQYLNICETDLRKHFQNAYDLTPFAYWRSAKMDNALYLLLNTDQPIKDIAYATGFISSKSLTKEFKKYYEIAPLKYRKLMIIK</sequence>
<dbReference type="OrthoDB" id="642439at2"/>
<evidence type="ECO:0000256" key="1">
    <source>
        <dbReference type="ARBA" id="ARBA00023015"/>
    </source>
</evidence>
<evidence type="ECO:0000313" key="6">
    <source>
        <dbReference type="Proteomes" id="UP000321291"/>
    </source>
</evidence>
<dbReference type="PANTHER" id="PTHR47893:SF1">
    <property type="entry name" value="REGULATORY PROTEIN PCHR"/>
    <property type="match status" value="1"/>
</dbReference>
<dbReference type="AlphaFoldDB" id="A0A5B8VMS0"/>
<accession>A0A5B8VMS0</accession>
<dbReference type="GO" id="GO:0003700">
    <property type="term" value="F:DNA-binding transcription factor activity"/>
    <property type="evidence" value="ECO:0007669"/>
    <property type="project" value="InterPro"/>
</dbReference>
<evidence type="ECO:0000256" key="3">
    <source>
        <dbReference type="ARBA" id="ARBA00023163"/>
    </source>
</evidence>
<evidence type="ECO:0000256" key="2">
    <source>
        <dbReference type="ARBA" id="ARBA00023125"/>
    </source>
</evidence>
<keyword evidence="1" id="KW-0805">Transcription regulation</keyword>
<proteinExistence type="predicted"/>
<dbReference type="InterPro" id="IPR053142">
    <property type="entry name" value="PchR_regulatory_protein"/>
</dbReference>
<dbReference type="KEGG" id="agi:FSB73_11940"/>
<keyword evidence="3" id="KW-0804">Transcription</keyword>
<dbReference type="GO" id="GO:0043565">
    <property type="term" value="F:sequence-specific DNA binding"/>
    <property type="evidence" value="ECO:0007669"/>
    <property type="project" value="InterPro"/>
</dbReference>
<dbReference type="InterPro" id="IPR009057">
    <property type="entry name" value="Homeodomain-like_sf"/>
</dbReference>
<reference evidence="5 6" key="1">
    <citation type="journal article" date="2017" name="Int. J. Syst. Evol. Microbiol.">
        <title>Arachidicoccus ginsenosidivorans sp. nov., with ginsenoside-converting activity isolated from ginseng cultivating soil.</title>
        <authorList>
            <person name="Siddiqi M.Z."/>
            <person name="Aslam Z."/>
            <person name="Im W.T."/>
        </authorList>
    </citation>
    <scope>NUCLEOTIDE SEQUENCE [LARGE SCALE GENOMIC DNA]</scope>
    <source>
        <strain evidence="5 6">Gsoil 809</strain>
    </source>
</reference>